<keyword evidence="3" id="KW-0804">Transcription</keyword>
<comment type="caution">
    <text evidence="5">The sequence shown here is derived from an EMBL/GenBank/DDBJ whole genome shotgun (WGS) entry which is preliminary data.</text>
</comment>
<dbReference type="GO" id="GO:0003700">
    <property type="term" value="F:DNA-binding transcription factor activity"/>
    <property type="evidence" value="ECO:0007669"/>
    <property type="project" value="InterPro"/>
</dbReference>
<evidence type="ECO:0000313" key="5">
    <source>
        <dbReference type="EMBL" id="GHD25443.1"/>
    </source>
</evidence>
<evidence type="ECO:0000259" key="4">
    <source>
        <dbReference type="PROSITE" id="PS50987"/>
    </source>
</evidence>
<dbReference type="SUPFAM" id="SSF46785">
    <property type="entry name" value="Winged helix' DNA-binding domain"/>
    <property type="match status" value="1"/>
</dbReference>
<dbReference type="Gene3D" id="1.10.10.10">
    <property type="entry name" value="Winged helix-like DNA-binding domain superfamily/Winged helix DNA-binding domain"/>
    <property type="match status" value="1"/>
</dbReference>
<evidence type="ECO:0000256" key="3">
    <source>
        <dbReference type="ARBA" id="ARBA00023163"/>
    </source>
</evidence>
<evidence type="ECO:0000256" key="2">
    <source>
        <dbReference type="ARBA" id="ARBA00023125"/>
    </source>
</evidence>
<dbReference type="PANTHER" id="PTHR33154">
    <property type="entry name" value="TRANSCRIPTIONAL REGULATOR, ARSR FAMILY"/>
    <property type="match status" value="1"/>
</dbReference>
<organism evidence="5 6">
    <name type="scientific">Parahalioglobus pacificus</name>
    <dbReference type="NCBI Taxonomy" id="930806"/>
    <lineage>
        <taxon>Bacteria</taxon>
        <taxon>Pseudomonadati</taxon>
        <taxon>Pseudomonadota</taxon>
        <taxon>Gammaproteobacteria</taxon>
        <taxon>Cellvibrionales</taxon>
        <taxon>Halieaceae</taxon>
        <taxon>Parahalioglobus</taxon>
    </lineage>
</organism>
<feature type="domain" description="HTH arsR-type" evidence="4">
    <location>
        <begin position="6"/>
        <end position="102"/>
    </location>
</feature>
<sequence>MQILPPMATTTQELADLLKALGEFNRLSLVYELCECKAPRNAMCLCSCCSVDASVASRHLRVLAQEGVVEMEKQGRERIYSLNREEVAHKLRALADRIEGAGTELSKETEL</sequence>
<protein>
    <recommendedName>
        <fullName evidence="4">HTH arsR-type domain-containing protein</fullName>
    </recommendedName>
</protein>
<dbReference type="Proteomes" id="UP000644693">
    <property type="component" value="Unassembled WGS sequence"/>
</dbReference>
<dbReference type="InterPro" id="IPR051081">
    <property type="entry name" value="HTH_MetalResp_TranReg"/>
</dbReference>
<dbReference type="InterPro" id="IPR011991">
    <property type="entry name" value="ArsR-like_HTH"/>
</dbReference>
<keyword evidence="2" id="KW-0238">DNA-binding</keyword>
<keyword evidence="1" id="KW-0805">Transcription regulation</keyword>
<dbReference type="CDD" id="cd00090">
    <property type="entry name" value="HTH_ARSR"/>
    <property type="match status" value="1"/>
</dbReference>
<evidence type="ECO:0000313" key="6">
    <source>
        <dbReference type="Proteomes" id="UP000644693"/>
    </source>
</evidence>
<reference evidence="5" key="2">
    <citation type="submission" date="2020-09" db="EMBL/GenBank/DDBJ databases">
        <authorList>
            <person name="Sun Q."/>
            <person name="Kim S."/>
        </authorList>
    </citation>
    <scope>NUCLEOTIDE SEQUENCE</scope>
    <source>
        <strain evidence="5">KCTC 23430</strain>
    </source>
</reference>
<dbReference type="NCBIfam" id="NF033788">
    <property type="entry name" value="HTH_metalloreg"/>
    <property type="match status" value="1"/>
</dbReference>
<dbReference type="InterPro" id="IPR001845">
    <property type="entry name" value="HTH_ArsR_DNA-bd_dom"/>
</dbReference>
<dbReference type="AlphaFoldDB" id="A0A919CHU5"/>
<accession>A0A919CHU5</accession>
<dbReference type="InterPro" id="IPR036388">
    <property type="entry name" value="WH-like_DNA-bd_sf"/>
</dbReference>
<keyword evidence="6" id="KW-1185">Reference proteome</keyword>
<name>A0A919CHU5_9GAMM</name>
<dbReference type="EMBL" id="BMYM01000001">
    <property type="protein sequence ID" value="GHD25443.1"/>
    <property type="molecule type" value="Genomic_DNA"/>
</dbReference>
<proteinExistence type="predicted"/>
<dbReference type="PROSITE" id="PS50987">
    <property type="entry name" value="HTH_ARSR_2"/>
    <property type="match status" value="1"/>
</dbReference>
<dbReference type="PRINTS" id="PR00778">
    <property type="entry name" value="HTHARSR"/>
</dbReference>
<reference evidence="5" key="1">
    <citation type="journal article" date="2014" name="Int. J. Syst. Evol. Microbiol.">
        <title>Complete genome sequence of Corynebacterium casei LMG S-19264T (=DSM 44701T), isolated from a smear-ripened cheese.</title>
        <authorList>
            <consortium name="US DOE Joint Genome Institute (JGI-PGF)"/>
            <person name="Walter F."/>
            <person name="Albersmeier A."/>
            <person name="Kalinowski J."/>
            <person name="Ruckert C."/>
        </authorList>
    </citation>
    <scope>NUCLEOTIDE SEQUENCE</scope>
    <source>
        <strain evidence="5">KCTC 23430</strain>
    </source>
</reference>
<dbReference type="SMART" id="SM00418">
    <property type="entry name" value="HTH_ARSR"/>
    <property type="match status" value="1"/>
</dbReference>
<dbReference type="InterPro" id="IPR036390">
    <property type="entry name" value="WH_DNA-bd_sf"/>
</dbReference>
<dbReference type="PANTHER" id="PTHR33154:SF33">
    <property type="entry name" value="TRANSCRIPTIONAL REPRESSOR SDPR"/>
    <property type="match status" value="1"/>
</dbReference>
<dbReference type="GO" id="GO:0003677">
    <property type="term" value="F:DNA binding"/>
    <property type="evidence" value="ECO:0007669"/>
    <property type="project" value="UniProtKB-KW"/>
</dbReference>
<gene>
    <name evidence="5" type="ORF">GCM10007053_01220</name>
</gene>
<evidence type="ECO:0000256" key="1">
    <source>
        <dbReference type="ARBA" id="ARBA00023015"/>
    </source>
</evidence>